<evidence type="ECO:0000259" key="1">
    <source>
        <dbReference type="Pfam" id="PF02627"/>
    </source>
</evidence>
<dbReference type="OrthoDB" id="4704294at2"/>
<dbReference type="Pfam" id="PF02627">
    <property type="entry name" value="CMD"/>
    <property type="match status" value="1"/>
</dbReference>
<dbReference type="SUPFAM" id="SSF69118">
    <property type="entry name" value="AhpD-like"/>
    <property type="match status" value="1"/>
</dbReference>
<dbReference type="PANTHER" id="PTHR34846">
    <property type="entry name" value="4-CARBOXYMUCONOLACTONE DECARBOXYLASE FAMILY PROTEIN (AFU_ORTHOLOGUE AFUA_6G11590)"/>
    <property type="match status" value="1"/>
</dbReference>
<protein>
    <submittedName>
        <fullName evidence="2">Carboxymuconolactone decarboxylase</fullName>
    </submittedName>
</protein>
<sequence length="183" mass="20384">MSARIAPASPPFDQEVAEIIDRTMKGKPPLHLFATVARDPRLSKKFFAGGLLDKGNLTLRQREIVIDRTTALCGSEYEWGVHVTVYAAKAGLTEEQIRSLARGSADDPCWTEEDRLLIRLCDALHRHCDIDDELWLSVRGAFSENAILELLMLAGFYRTVSYLTNALRIPLESDGARFPGQGP</sequence>
<dbReference type="RefSeq" id="WP_061497244.1">
    <property type="nucleotide sequence ID" value="NZ_CP010951.1"/>
</dbReference>
<accession>A0A127JRH2</accession>
<dbReference type="Gene3D" id="1.20.1290.10">
    <property type="entry name" value="AhpD-like"/>
    <property type="match status" value="1"/>
</dbReference>
<keyword evidence="3" id="KW-1185">Reference proteome</keyword>
<dbReference type="PATRIC" id="fig|94132.3.peg.1266"/>
<dbReference type="InterPro" id="IPR029032">
    <property type="entry name" value="AhpD-like"/>
</dbReference>
<dbReference type="AlphaFoldDB" id="A0A127JRH2"/>
<name>A0A127JRH2_9BURK</name>
<dbReference type="PANTHER" id="PTHR34846:SF5">
    <property type="entry name" value="CARBOXYMUCONOLACTONE DECARBOXYLASE-LIKE DOMAIN-CONTAINING PROTEIN"/>
    <property type="match status" value="1"/>
</dbReference>
<proteinExistence type="predicted"/>
<dbReference type="Proteomes" id="UP000070433">
    <property type="component" value="Chromosome"/>
</dbReference>
<dbReference type="InterPro" id="IPR003779">
    <property type="entry name" value="CMD-like"/>
</dbReference>
<dbReference type="GO" id="GO:0051920">
    <property type="term" value="F:peroxiredoxin activity"/>
    <property type="evidence" value="ECO:0007669"/>
    <property type="project" value="InterPro"/>
</dbReference>
<dbReference type="EMBL" id="CP010951">
    <property type="protein sequence ID" value="AMO22559.1"/>
    <property type="molecule type" value="Genomic_DNA"/>
</dbReference>
<gene>
    <name evidence="2" type="ORF">UC35_06255</name>
</gene>
<reference evidence="2 3" key="1">
    <citation type="journal article" date="2014" name="Int. J. Syst. Evol. Microbiol.">
        <title>Ramlibacter solisilvae sp. nov., isolated from forest soil, and emended description of the genus Ramlibacter.</title>
        <authorList>
            <person name="Lee H.J."/>
            <person name="Lee S.H."/>
            <person name="Lee S.S."/>
            <person name="Lee J.S."/>
            <person name="Kim Y."/>
            <person name="Kim S.C."/>
            <person name="Jeon C.O."/>
        </authorList>
    </citation>
    <scope>NUCLEOTIDE SEQUENCE [LARGE SCALE GENOMIC DNA]</scope>
    <source>
        <strain evidence="2 3">5-10</strain>
    </source>
</reference>
<organism evidence="2 3">
    <name type="scientific">Ramlibacter tataouinensis</name>
    <dbReference type="NCBI Taxonomy" id="94132"/>
    <lineage>
        <taxon>Bacteria</taxon>
        <taxon>Pseudomonadati</taxon>
        <taxon>Pseudomonadota</taxon>
        <taxon>Betaproteobacteria</taxon>
        <taxon>Burkholderiales</taxon>
        <taxon>Comamonadaceae</taxon>
        <taxon>Ramlibacter</taxon>
    </lineage>
</organism>
<evidence type="ECO:0000313" key="3">
    <source>
        <dbReference type="Proteomes" id="UP000070433"/>
    </source>
</evidence>
<evidence type="ECO:0000313" key="2">
    <source>
        <dbReference type="EMBL" id="AMO22559.1"/>
    </source>
</evidence>
<feature type="domain" description="Carboxymuconolactone decarboxylase-like" evidence="1">
    <location>
        <begin position="47"/>
        <end position="113"/>
    </location>
</feature>